<organism evidence="1 2">
    <name type="scientific">Rubroshorea leprosula</name>
    <dbReference type="NCBI Taxonomy" id="152421"/>
    <lineage>
        <taxon>Eukaryota</taxon>
        <taxon>Viridiplantae</taxon>
        <taxon>Streptophyta</taxon>
        <taxon>Embryophyta</taxon>
        <taxon>Tracheophyta</taxon>
        <taxon>Spermatophyta</taxon>
        <taxon>Magnoliopsida</taxon>
        <taxon>eudicotyledons</taxon>
        <taxon>Gunneridae</taxon>
        <taxon>Pentapetalae</taxon>
        <taxon>rosids</taxon>
        <taxon>malvids</taxon>
        <taxon>Malvales</taxon>
        <taxon>Dipterocarpaceae</taxon>
        <taxon>Rubroshorea</taxon>
    </lineage>
</organism>
<dbReference type="EMBL" id="BPVZ01000394">
    <property type="protein sequence ID" value="GKV50767.1"/>
    <property type="molecule type" value="Genomic_DNA"/>
</dbReference>
<evidence type="ECO:0000313" key="1">
    <source>
        <dbReference type="EMBL" id="GKV50767.1"/>
    </source>
</evidence>
<dbReference type="AlphaFoldDB" id="A0AAV5MQB6"/>
<dbReference type="Proteomes" id="UP001054252">
    <property type="component" value="Unassembled WGS sequence"/>
</dbReference>
<protein>
    <submittedName>
        <fullName evidence="1">Uncharacterized protein</fullName>
    </submittedName>
</protein>
<gene>
    <name evidence="1" type="ORF">SLEP1_g57462</name>
</gene>
<keyword evidence="2" id="KW-1185">Reference proteome</keyword>
<comment type="caution">
    <text evidence="1">The sequence shown here is derived from an EMBL/GenBank/DDBJ whole genome shotgun (WGS) entry which is preliminary data.</text>
</comment>
<reference evidence="1 2" key="1">
    <citation type="journal article" date="2021" name="Commun. Biol.">
        <title>The genome of Shorea leprosula (Dipterocarpaceae) highlights the ecological relevance of drought in aseasonal tropical rainforests.</title>
        <authorList>
            <person name="Ng K.K.S."/>
            <person name="Kobayashi M.J."/>
            <person name="Fawcett J.A."/>
            <person name="Hatakeyama M."/>
            <person name="Paape T."/>
            <person name="Ng C.H."/>
            <person name="Ang C.C."/>
            <person name="Tnah L.H."/>
            <person name="Lee C.T."/>
            <person name="Nishiyama T."/>
            <person name="Sese J."/>
            <person name="O'Brien M.J."/>
            <person name="Copetti D."/>
            <person name="Mohd Noor M.I."/>
            <person name="Ong R.C."/>
            <person name="Putra M."/>
            <person name="Sireger I.Z."/>
            <person name="Indrioko S."/>
            <person name="Kosugi Y."/>
            <person name="Izuno A."/>
            <person name="Isagi Y."/>
            <person name="Lee S.L."/>
            <person name="Shimizu K.K."/>
        </authorList>
    </citation>
    <scope>NUCLEOTIDE SEQUENCE [LARGE SCALE GENOMIC DNA]</scope>
    <source>
        <strain evidence="1">214</strain>
    </source>
</reference>
<proteinExistence type="predicted"/>
<sequence length="36" mass="3945">MVKKALGRAVFHFLNMSDQKANEAVGRAISSQLRVA</sequence>
<evidence type="ECO:0000313" key="2">
    <source>
        <dbReference type="Proteomes" id="UP001054252"/>
    </source>
</evidence>
<name>A0AAV5MQB6_9ROSI</name>
<accession>A0AAV5MQB6</accession>